<reference evidence="2" key="1">
    <citation type="submission" date="2014-08" db="EMBL/GenBank/DDBJ databases">
        <authorList>
            <person name="Edwards T."/>
        </authorList>
    </citation>
    <scope>NUCLEOTIDE SEQUENCE [LARGE SCALE GENOMIC DNA]</scope>
</reference>
<gene>
    <name evidence="1" type="ORF">MPL1032_220155</name>
</gene>
<evidence type="ECO:0000313" key="2">
    <source>
        <dbReference type="Proteomes" id="UP000182888"/>
    </source>
</evidence>
<dbReference type="AlphaFoldDB" id="A0A0K2VZ65"/>
<sequence length="114" mass="12330">MSSPADCQLIGRWRIVEADLWDRGYLNLSGPALITIRADNTGEIGFGAMQAGLDLSYGPNMVFFTWAGFDEMDEVTGDGSAELLDDGSIEITFAYHNGDEAILKAKRDTSSTAC</sequence>
<accession>A0A0K2VZ65</accession>
<protein>
    <recommendedName>
        <fullName evidence="3">Lipocalin-like domain-containing protein</fullName>
    </recommendedName>
</protein>
<proteinExistence type="predicted"/>
<evidence type="ECO:0000313" key="1">
    <source>
        <dbReference type="EMBL" id="CDX57752.1"/>
    </source>
</evidence>
<dbReference type="Proteomes" id="UP000182888">
    <property type="component" value="Unassembled WGS sequence"/>
</dbReference>
<dbReference type="EMBL" id="CCND01000015">
    <property type="protein sequence ID" value="CDX57752.1"/>
    <property type="molecule type" value="Genomic_DNA"/>
</dbReference>
<evidence type="ECO:0008006" key="3">
    <source>
        <dbReference type="Google" id="ProtNLM"/>
    </source>
</evidence>
<name>A0A0K2VZ65_MESPL</name>
<organism evidence="1 2">
    <name type="scientific">Mesorhizobium plurifarium</name>
    <dbReference type="NCBI Taxonomy" id="69974"/>
    <lineage>
        <taxon>Bacteria</taxon>
        <taxon>Pseudomonadati</taxon>
        <taxon>Pseudomonadota</taxon>
        <taxon>Alphaproteobacteria</taxon>
        <taxon>Hyphomicrobiales</taxon>
        <taxon>Phyllobacteriaceae</taxon>
        <taxon>Mesorhizobium</taxon>
    </lineage>
</organism>